<organism evidence="2">
    <name type="scientific">Oryza punctata</name>
    <name type="common">Red rice</name>
    <dbReference type="NCBI Taxonomy" id="4537"/>
    <lineage>
        <taxon>Eukaryota</taxon>
        <taxon>Viridiplantae</taxon>
        <taxon>Streptophyta</taxon>
        <taxon>Embryophyta</taxon>
        <taxon>Tracheophyta</taxon>
        <taxon>Spermatophyta</taxon>
        <taxon>Magnoliopsida</taxon>
        <taxon>Liliopsida</taxon>
        <taxon>Poales</taxon>
        <taxon>Poaceae</taxon>
        <taxon>BOP clade</taxon>
        <taxon>Oryzoideae</taxon>
        <taxon>Oryzeae</taxon>
        <taxon>Oryzinae</taxon>
        <taxon>Oryza</taxon>
    </lineage>
</organism>
<proteinExistence type="predicted"/>
<evidence type="ECO:0000313" key="2">
    <source>
        <dbReference type="EnsemblPlants" id="OPUNC07G15860.1"/>
    </source>
</evidence>
<keyword evidence="3" id="KW-1185">Reference proteome</keyword>
<dbReference type="HOGENOM" id="CLU_2376511_0_0_1"/>
<feature type="region of interest" description="Disordered" evidence="1">
    <location>
        <begin position="1"/>
        <end position="25"/>
    </location>
</feature>
<sequence>MGNGRRRQATRQRRSSARRLGRFHHPDDWRRRLYPSAPTSAFHPCIQATRPAGLQRSPIAAAAVARSCSPCSTPPHLRRAASGPAMEHLRGRSFH</sequence>
<evidence type="ECO:0000313" key="3">
    <source>
        <dbReference type="Proteomes" id="UP000026962"/>
    </source>
</evidence>
<protein>
    <submittedName>
        <fullName evidence="2">Uncharacterized protein</fullName>
    </submittedName>
</protein>
<reference evidence="2" key="2">
    <citation type="submission" date="2018-05" db="EMBL/GenBank/DDBJ databases">
        <title>OpunRS2 (Oryza punctata Reference Sequence Version 2).</title>
        <authorList>
            <person name="Zhang J."/>
            <person name="Kudrna D."/>
            <person name="Lee S."/>
            <person name="Talag J."/>
            <person name="Welchert J."/>
            <person name="Wing R.A."/>
        </authorList>
    </citation>
    <scope>NUCLEOTIDE SEQUENCE [LARGE SCALE GENOMIC DNA]</scope>
</reference>
<dbReference type="Proteomes" id="UP000026962">
    <property type="component" value="Chromosome 7"/>
</dbReference>
<feature type="region of interest" description="Disordered" evidence="1">
    <location>
        <begin position="69"/>
        <end position="95"/>
    </location>
</feature>
<dbReference type="EnsemblPlants" id="OPUNC07G15860.1">
    <property type="protein sequence ID" value="OPUNC07G15860.1"/>
    <property type="gene ID" value="OPUNC07G15860"/>
</dbReference>
<reference evidence="2" key="1">
    <citation type="submission" date="2015-04" db="UniProtKB">
        <authorList>
            <consortium name="EnsemblPlants"/>
        </authorList>
    </citation>
    <scope>IDENTIFICATION</scope>
</reference>
<accession>A0A0E0LLL3</accession>
<evidence type="ECO:0000256" key="1">
    <source>
        <dbReference type="SAM" id="MobiDB-lite"/>
    </source>
</evidence>
<dbReference type="Gramene" id="OPUNC07G15860.1">
    <property type="protein sequence ID" value="OPUNC07G15860.1"/>
    <property type="gene ID" value="OPUNC07G15860"/>
</dbReference>
<dbReference type="AlphaFoldDB" id="A0A0E0LLL3"/>
<feature type="compositionally biased region" description="Basic residues" evidence="1">
    <location>
        <begin position="1"/>
        <end position="23"/>
    </location>
</feature>
<name>A0A0E0LLL3_ORYPU</name>